<dbReference type="RefSeq" id="WP_151054984.1">
    <property type="nucleotide sequence ID" value="NZ_CP044222.1"/>
</dbReference>
<evidence type="ECO:0000256" key="1">
    <source>
        <dbReference type="SAM" id="SignalP"/>
    </source>
</evidence>
<dbReference type="KEGG" id="nik:F5I99_08470"/>
<keyword evidence="1" id="KW-0732">Signal</keyword>
<dbReference type="AlphaFoldDB" id="A0A5J6LE38"/>
<keyword evidence="3" id="KW-1185">Reference proteome</keyword>
<evidence type="ECO:0000313" key="3">
    <source>
        <dbReference type="Proteomes" id="UP000325606"/>
    </source>
</evidence>
<dbReference type="Proteomes" id="UP000325606">
    <property type="component" value="Chromosome"/>
</dbReference>
<dbReference type="EMBL" id="CP044222">
    <property type="protein sequence ID" value="QEW06542.1"/>
    <property type="molecule type" value="Genomic_DNA"/>
</dbReference>
<organism evidence="2 3">
    <name type="scientific">Nitrincola iocasae</name>
    <dbReference type="NCBI Taxonomy" id="2614693"/>
    <lineage>
        <taxon>Bacteria</taxon>
        <taxon>Pseudomonadati</taxon>
        <taxon>Pseudomonadota</taxon>
        <taxon>Gammaproteobacteria</taxon>
        <taxon>Oceanospirillales</taxon>
        <taxon>Oceanospirillaceae</taxon>
        <taxon>Nitrincola</taxon>
    </lineage>
</organism>
<dbReference type="InterPro" id="IPR019613">
    <property type="entry name" value="DUF4198"/>
</dbReference>
<name>A0A5J6LE38_9GAMM</name>
<gene>
    <name evidence="2" type="ORF">F5I99_08470</name>
</gene>
<sequence length="273" mass="29851">MKAVKKMAGAAAITLALASAGAVAHPLWMLPSEFNLSTDEGHWITVDATASHGVFSFDKPVSLNNVTIYLPSGERQRMGSYYKGQRRSVFDLQLNDLGTYKVELRTPERYMTRYVVGGRDTQRRIMANKQQAAAQLPDDARDVVTMAMQNVSVFYVSQKAPTQEVLAVTGQGFEMDAITHPSDIVVGESATFRFTFNGEPLVDAPVEVVPHGTAYRSSRQQIDLVTDAEGRVSFAPEMAGPHLLSANVRFDGDGVLADEVGVNFLFSFEAIPE</sequence>
<evidence type="ECO:0000313" key="2">
    <source>
        <dbReference type="EMBL" id="QEW06542.1"/>
    </source>
</evidence>
<protein>
    <submittedName>
        <fullName evidence="2">DUF4198 domain-containing protein</fullName>
    </submittedName>
</protein>
<proteinExistence type="predicted"/>
<feature type="chain" id="PRO_5023817491" evidence="1">
    <location>
        <begin position="25"/>
        <end position="273"/>
    </location>
</feature>
<feature type="signal peptide" evidence="1">
    <location>
        <begin position="1"/>
        <end position="24"/>
    </location>
</feature>
<dbReference type="Pfam" id="PF10670">
    <property type="entry name" value="DUF4198"/>
    <property type="match status" value="1"/>
</dbReference>
<accession>A0A5J6LE38</accession>
<reference evidence="2 3" key="1">
    <citation type="submission" date="2019-09" db="EMBL/GenBank/DDBJ databases">
        <title>Nitrincola iocasae sp. nov., a bacterium isolated from the sediment collected at a cold seep field in South China Sea.</title>
        <authorList>
            <person name="Zhang H."/>
            <person name="Wang H."/>
            <person name="Li C."/>
        </authorList>
    </citation>
    <scope>NUCLEOTIDE SEQUENCE [LARGE SCALE GENOMIC DNA]</scope>
    <source>
        <strain evidence="2 3">KXZD1103</strain>
    </source>
</reference>